<keyword evidence="6" id="KW-1185">Reference proteome</keyword>
<gene>
    <name evidence="5" type="ORF">SAMN05216288_4393</name>
</gene>
<dbReference type="GO" id="GO:0006637">
    <property type="term" value="P:acyl-CoA metabolic process"/>
    <property type="evidence" value="ECO:0007669"/>
    <property type="project" value="InterPro"/>
</dbReference>
<dbReference type="Gene3D" id="2.40.160.210">
    <property type="entry name" value="Acyl-CoA thioesterase, double hotdog domain"/>
    <property type="match status" value="1"/>
</dbReference>
<evidence type="ECO:0000256" key="2">
    <source>
        <dbReference type="ARBA" id="ARBA00022801"/>
    </source>
</evidence>
<dbReference type="Pfam" id="PF20789">
    <property type="entry name" value="4HBT_3C"/>
    <property type="match status" value="1"/>
</dbReference>
<evidence type="ECO:0000256" key="1">
    <source>
        <dbReference type="ARBA" id="ARBA00006538"/>
    </source>
</evidence>
<dbReference type="EMBL" id="FRBQ01000008">
    <property type="protein sequence ID" value="SHM81909.1"/>
    <property type="molecule type" value="Genomic_DNA"/>
</dbReference>
<comment type="similarity">
    <text evidence="1">Belongs to the C/M/P thioester hydrolase family.</text>
</comment>
<dbReference type="GO" id="GO:0047617">
    <property type="term" value="F:fatty acyl-CoA hydrolase activity"/>
    <property type="evidence" value="ECO:0007669"/>
    <property type="project" value="InterPro"/>
</dbReference>
<dbReference type="CDD" id="cd03445">
    <property type="entry name" value="Thioesterase_II_repeat2"/>
    <property type="match status" value="1"/>
</dbReference>
<name>A0A1M7LVX0_9GAMM</name>
<dbReference type="InterPro" id="IPR003703">
    <property type="entry name" value="Acyl_CoA_thio"/>
</dbReference>
<dbReference type="GO" id="GO:0005829">
    <property type="term" value="C:cytosol"/>
    <property type="evidence" value="ECO:0007669"/>
    <property type="project" value="TreeGrafter"/>
</dbReference>
<keyword evidence="2" id="KW-0378">Hydrolase</keyword>
<dbReference type="OrthoDB" id="7059210at2"/>
<dbReference type="InterPro" id="IPR042171">
    <property type="entry name" value="Acyl-CoA_hotdog"/>
</dbReference>
<sequence>MDFFELLEQVERTPEALTIAPDWGQGRTVFGGLVVALVYAVMRSKVAAQRLPRSLSITFVAPVTPGVPICFEAEVLREGSAVSQVLGRALQNGQVLTLVQGSFGAPRASSVVVQAQPTPVLKAVGDSQELPYISQVTPEFTRHLAMRWGLGGLPFSSSQSREMGGWVRLRQQERVKTIDEAHLLGLVDAWPPAVLSLLKKPAPGSSLTWTIEFIQPLSAVTSDQWCLYRAEIEHARDGYGHIAATLWSAGGELLAISRQTVTVFD</sequence>
<dbReference type="STRING" id="1220495.SAMN05216288_4393"/>
<evidence type="ECO:0000259" key="3">
    <source>
        <dbReference type="Pfam" id="PF13622"/>
    </source>
</evidence>
<dbReference type="Proteomes" id="UP000184305">
    <property type="component" value="Unassembled WGS sequence"/>
</dbReference>
<dbReference type="InterPro" id="IPR049450">
    <property type="entry name" value="ACOT8-like_C"/>
</dbReference>
<dbReference type="InterPro" id="IPR049449">
    <property type="entry name" value="TesB_ACOT8-like_N"/>
</dbReference>
<accession>A0A1M7LVX0</accession>
<dbReference type="AlphaFoldDB" id="A0A1M7LVX0"/>
<dbReference type="Pfam" id="PF13622">
    <property type="entry name" value="4HBT_3"/>
    <property type="match status" value="1"/>
</dbReference>
<feature type="domain" description="Acyl-CoA thioesterase-like N-terminal HotDog" evidence="3">
    <location>
        <begin position="20"/>
        <end position="103"/>
    </location>
</feature>
<organism evidence="5 6">
    <name type="scientific">Phytopseudomonas punonensis</name>
    <dbReference type="NCBI Taxonomy" id="1220495"/>
    <lineage>
        <taxon>Bacteria</taxon>
        <taxon>Pseudomonadati</taxon>
        <taxon>Pseudomonadota</taxon>
        <taxon>Gammaproteobacteria</taxon>
        <taxon>Pseudomonadales</taxon>
        <taxon>Pseudomonadaceae</taxon>
        <taxon>Phytopseudomonas</taxon>
    </lineage>
</organism>
<evidence type="ECO:0000259" key="4">
    <source>
        <dbReference type="Pfam" id="PF20789"/>
    </source>
</evidence>
<proteinExistence type="inferred from homology"/>
<dbReference type="GO" id="GO:0009062">
    <property type="term" value="P:fatty acid catabolic process"/>
    <property type="evidence" value="ECO:0007669"/>
    <property type="project" value="TreeGrafter"/>
</dbReference>
<reference evidence="6" key="1">
    <citation type="submission" date="2016-11" db="EMBL/GenBank/DDBJ databases">
        <authorList>
            <person name="Varghese N."/>
            <person name="Submissions S."/>
        </authorList>
    </citation>
    <scope>NUCLEOTIDE SEQUENCE [LARGE SCALE GENOMIC DNA]</scope>
    <source>
        <strain evidence="6">CECT 8089</strain>
    </source>
</reference>
<dbReference type="PANTHER" id="PTHR11066:SF34">
    <property type="entry name" value="ACYL-COENZYME A THIOESTERASE 8"/>
    <property type="match status" value="1"/>
</dbReference>
<protein>
    <submittedName>
        <fullName evidence="5">Acyl-CoA thioesterase</fullName>
    </submittedName>
</protein>
<evidence type="ECO:0000313" key="6">
    <source>
        <dbReference type="Proteomes" id="UP000184305"/>
    </source>
</evidence>
<dbReference type="RefSeq" id="WP_073267585.1">
    <property type="nucleotide sequence ID" value="NZ_FRBQ01000008.1"/>
</dbReference>
<dbReference type="SUPFAM" id="SSF54637">
    <property type="entry name" value="Thioesterase/thiol ester dehydrase-isomerase"/>
    <property type="match status" value="2"/>
</dbReference>
<feature type="domain" description="Acyl-CoA thioesterase-like C-terminal" evidence="4">
    <location>
        <begin position="128"/>
        <end position="263"/>
    </location>
</feature>
<dbReference type="InterPro" id="IPR029069">
    <property type="entry name" value="HotDog_dom_sf"/>
</dbReference>
<evidence type="ECO:0000313" key="5">
    <source>
        <dbReference type="EMBL" id="SHM81909.1"/>
    </source>
</evidence>
<dbReference type="PANTHER" id="PTHR11066">
    <property type="entry name" value="ACYL-COA THIOESTERASE"/>
    <property type="match status" value="1"/>
</dbReference>